<dbReference type="AlphaFoldDB" id="A0A5B9E5J9"/>
<dbReference type="Proteomes" id="UP000321820">
    <property type="component" value="Chromosome"/>
</dbReference>
<evidence type="ECO:0000256" key="1">
    <source>
        <dbReference type="ARBA" id="ARBA00010554"/>
    </source>
</evidence>
<evidence type="ECO:0000313" key="3">
    <source>
        <dbReference type="Proteomes" id="UP000321820"/>
    </source>
</evidence>
<dbReference type="PANTHER" id="PTHR35983:SF1">
    <property type="entry name" value="UPF0166 PROTEIN TM_0021"/>
    <property type="match status" value="1"/>
</dbReference>
<dbReference type="KEGG" id="talb:FTW19_05565"/>
<keyword evidence="3" id="KW-1185">Reference proteome</keyword>
<dbReference type="InterPro" id="IPR011322">
    <property type="entry name" value="N-reg_PII-like_a/b"/>
</dbReference>
<dbReference type="RefSeq" id="WP_147646713.1">
    <property type="nucleotide sequence ID" value="NZ_CP042806.1"/>
</dbReference>
<organism evidence="2 3">
    <name type="scientific">Terriglobus albidus</name>
    <dbReference type="NCBI Taxonomy" id="1592106"/>
    <lineage>
        <taxon>Bacteria</taxon>
        <taxon>Pseudomonadati</taxon>
        <taxon>Acidobacteriota</taxon>
        <taxon>Terriglobia</taxon>
        <taxon>Terriglobales</taxon>
        <taxon>Acidobacteriaceae</taxon>
        <taxon>Terriglobus</taxon>
    </lineage>
</organism>
<dbReference type="SUPFAM" id="SSF54913">
    <property type="entry name" value="GlnB-like"/>
    <property type="match status" value="1"/>
</dbReference>
<proteinExistence type="inferred from homology"/>
<gene>
    <name evidence="2" type="ORF">FTW19_05565</name>
</gene>
<sequence length="125" mass="13849">MSTRILMIFCDETDLWMGGEQLYAAIVRKLHRHGIAGATVLRGLMGYGVHRRIHKKGLFGVSDETPIVILAIDEEQKLREMLPILVPMVKEGLINLVDTEVISFGADRALSGEEDAGTRDDEDGD</sequence>
<dbReference type="InterPro" id="IPR003793">
    <property type="entry name" value="UPF0166"/>
</dbReference>
<reference evidence="2 3" key="1">
    <citation type="submission" date="2019-08" db="EMBL/GenBank/DDBJ databases">
        <title>Complete genome sequence of Terriglobus albidus strain ORNL.</title>
        <authorList>
            <person name="Podar M."/>
        </authorList>
    </citation>
    <scope>NUCLEOTIDE SEQUENCE [LARGE SCALE GENOMIC DNA]</scope>
    <source>
        <strain evidence="2 3">ORNL</strain>
    </source>
</reference>
<dbReference type="OrthoDB" id="9795599at2"/>
<dbReference type="PANTHER" id="PTHR35983">
    <property type="entry name" value="UPF0166 PROTEIN TM_0021"/>
    <property type="match status" value="1"/>
</dbReference>
<name>A0A5B9E5J9_9BACT</name>
<dbReference type="Pfam" id="PF02641">
    <property type="entry name" value="DUF190"/>
    <property type="match status" value="1"/>
</dbReference>
<protein>
    <submittedName>
        <fullName evidence="2">DUF190 domain-containing protein</fullName>
    </submittedName>
</protein>
<comment type="similarity">
    <text evidence="1">Belongs to the UPF0166 family.</text>
</comment>
<evidence type="ECO:0000313" key="2">
    <source>
        <dbReference type="EMBL" id="QEE27522.1"/>
    </source>
</evidence>
<accession>A0A5B9E5J9</accession>
<dbReference type="Gene3D" id="3.30.70.120">
    <property type="match status" value="1"/>
</dbReference>
<dbReference type="InterPro" id="IPR015867">
    <property type="entry name" value="N-reg_PII/ATP_PRibTrfase_C"/>
</dbReference>
<dbReference type="EMBL" id="CP042806">
    <property type="protein sequence ID" value="QEE27522.1"/>
    <property type="molecule type" value="Genomic_DNA"/>
</dbReference>